<protein>
    <submittedName>
        <fullName evidence="2">NAD-dependent dehydratase</fullName>
    </submittedName>
</protein>
<proteinExistence type="predicted"/>
<organism evidence="2 3">
    <name type="scientific">Haloprofundus marisrubri</name>
    <dbReference type="NCBI Taxonomy" id="1514971"/>
    <lineage>
        <taxon>Archaea</taxon>
        <taxon>Methanobacteriati</taxon>
        <taxon>Methanobacteriota</taxon>
        <taxon>Stenosarchaea group</taxon>
        <taxon>Halobacteria</taxon>
        <taxon>Halobacteriales</taxon>
        <taxon>Haloferacaceae</taxon>
        <taxon>Haloprofundus</taxon>
    </lineage>
</organism>
<reference evidence="2 3" key="1">
    <citation type="submission" date="2015-12" db="EMBL/GenBank/DDBJ databases">
        <title>Haloprofundus marisrubri gen. nov., sp. nov., an extremely halophilic archaeon isolated from the Discovery deep brine-seawater interface in the Red Sea.</title>
        <authorList>
            <person name="Zhang G."/>
            <person name="Stingl U."/>
            <person name="Rashid M."/>
        </authorList>
    </citation>
    <scope>NUCLEOTIDE SEQUENCE [LARGE SCALE GENOMIC DNA]</scope>
    <source>
        <strain evidence="2 3">SB9</strain>
    </source>
</reference>
<dbReference type="AlphaFoldDB" id="A0A0W1R9Q3"/>
<keyword evidence="3" id="KW-1185">Reference proteome</keyword>
<comment type="caution">
    <text evidence="2">The sequence shown here is derived from an EMBL/GenBank/DDBJ whole genome shotgun (WGS) entry which is preliminary data.</text>
</comment>
<dbReference type="InterPro" id="IPR016040">
    <property type="entry name" value="NAD(P)-bd_dom"/>
</dbReference>
<evidence type="ECO:0000313" key="2">
    <source>
        <dbReference type="EMBL" id="KTG10173.1"/>
    </source>
</evidence>
<dbReference type="InterPro" id="IPR036291">
    <property type="entry name" value="NAD(P)-bd_dom_sf"/>
</dbReference>
<dbReference type="Proteomes" id="UP000054387">
    <property type="component" value="Unassembled WGS sequence"/>
</dbReference>
<dbReference type="STRING" id="1514971.AUR64_11325"/>
<sequence length="210" mass="22565">MRILVPGSHGGVGKRITDLLSNSDHEAVAMVRDEAQVSEMEAYGVEVVVADLTSDDDVERAVRDCDAILFAAGSNGEDVEGVDRDGAIRTIDAAEEFGASRYVMLSAMNADEPESSPEALRDYLEAKAAADEYLRESSLDYTIVRPGALTNDDGEGTISAAEKLDERGEITRDDVAETLVTAFEVENTEGKTFEILAGDDPIETALENLD</sequence>
<dbReference type="CDD" id="cd05243">
    <property type="entry name" value="SDR_a5"/>
    <property type="match status" value="1"/>
</dbReference>
<feature type="domain" description="NAD(P)-binding" evidence="1">
    <location>
        <begin position="7"/>
        <end position="183"/>
    </location>
</feature>
<dbReference type="Gene3D" id="3.40.50.720">
    <property type="entry name" value="NAD(P)-binding Rossmann-like Domain"/>
    <property type="match status" value="1"/>
</dbReference>
<dbReference type="EMBL" id="LOPU01000018">
    <property type="protein sequence ID" value="KTG10173.1"/>
    <property type="molecule type" value="Genomic_DNA"/>
</dbReference>
<accession>A0A0W1R9Q3</accession>
<name>A0A0W1R9Q3_9EURY</name>
<dbReference type="PANTHER" id="PTHR15020">
    <property type="entry name" value="FLAVIN REDUCTASE-RELATED"/>
    <property type="match status" value="1"/>
</dbReference>
<dbReference type="Pfam" id="PF13460">
    <property type="entry name" value="NAD_binding_10"/>
    <property type="match status" value="1"/>
</dbReference>
<gene>
    <name evidence="2" type="ORF">AUR64_11325</name>
</gene>
<evidence type="ECO:0000313" key="3">
    <source>
        <dbReference type="Proteomes" id="UP000054387"/>
    </source>
</evidence>
<dbReference type="RefSeq" id="WP_058581864.1">
    <property type="nucleotide sequence ID" value="NZ_LOPU01000018.1"/>
</dbReference>
<dbReference type="SUPFAM" id="SSF51735">
    <property type="entry name" value="NAD(P)-binding Rossmann-fold domains"/>
    <property type="match status" value="1"/>
</dbReference>
<dbReference type="PANTHER" id="PTHR15020:SF50">
    <property type="entry name" value="UPF0659 PROTEIN YMR090W"/>
    <property type="match status" value="1"/>
</dbReference>
<dbReference type="OrthoDB" id="206077at2157"/>
<evidence type="ECO:0000259" key="1">
    <source>
        <dbReference type="Pfam" id="PF13460"/>
    </source>
</evidence>